<dbReference type="GO" id="GO:0016740">
    <property type="term" value="F:transferase activity"/>
    <property type="evidence" value="ECO:0007669"/>
    <property type="project" value="UniProtKB-KW"/>
</dbReference>
<reference evidence="1" key="1">
    <citation type="submission" date="2019-03" db="EMBL/GenBank/DDBJ databases">
        <title>Lake Tanganyika Metagenome-Assembled Genomes (MAGs).</title>
        <authorList>
            <person name="Tran P."/>
        </authorList>
    </citation>
    <scope>NUCLEOTIDE SEQUENCE</scope>
    <source>
        <strain evidence="1">K_DeepCast_65m_m2_066</strain>
    </source>
</reference>
<dbReference type="EMBL" id="VGLS01000307">
    <property type="protein sequence ID" value="MBM3224356.1"/>
    <property type="molecule type" value="Genomic_DNA"/>
</dbReference>
<dbReference type="InterPro" id="IPR023606">
    <property type="entry name" value="CoA-Trfase_III_dom_1_sf"/>
</dbReference>
<dbReference type="InterPro" id="IPR044855">
    <property type="entry name" value="CoA-Trfase_III_dom3_sf"/>
</dbReference>
<dbReference type="Gene3D" id="3.30.1540.10">
    <property type="entry name" value="formyl-coa transferase, domain 3"/>
    <property type="match status" value="1"/>
</dbReference>
<dbReference type="PANTHER" id="PTHR48228:SF5">
    <property type="entry name" value="ALPHA-METHYLACYL-COA RACEMASE"/>
    <property type="match status" value="1"/>
</dbReference>
<dbReference type="Proteomes" id="UP000712673">
    <property type="component" value="Unassembled WGS sequence"/>
</dbReference>
<proteinExistence type="predicted"/>
<dbReference type="Pfam" id="PF02515">
    <property type="entry name" value="CoA_transf_3"/>
    <property type="match status" value="1"/>
</dbReference>
<accession>A0A938B2L7</accession>
<dbReference type="InterPro" id="IPR003673">
    <property type="entry name" value="CoA-Trfase_fam_III"/>
</dbReference>
<evidence type="ECO:0000313" key="1">
    <source>
        <dbReference type="EMBL" id="MBM3224356.1"/>
    </source>
</evidence>
<organism evidence="1 2">
    <name type="scientific">Tectimicrobiota bacterium</name>
    <dbReference type="NCBI Taxonomy" id="2528274"/>
    <lineage>
        <taxon>Bacteria</taxon>
        <taxon>Pseudomonadati</taxon>
        <taxon>Nitrospinota/Tectimicrobiota group</taxon>
        <taxon>Candidatus Tectimicrobiota</taxon>
    </lineage>
</organism>
<keyword evidence="1" id="KW-0808">Transferase</keyword>
<dbReference type="AlphaFoldDB" id="A0A938B2L7"/>
<dbReference type="SUPFAM" id="SSF89796">
    <property type="entry name" value="CoA-transferase family III (CaiB/BaiF)"/>
    <property type="match status" value="1"/>
</dbReference>
<dbReference type="PANTHER" id="PTHR48228">
    <property type="entry name" value="SUCCINYL-COA--D-CITRAMALATE COA-TRANSFERASE"/>
    <property type="match status" value="1"/>
</dbReference>
<protein>
    <submittedName>
        <fullName evidence="1">CoA transferase</fullName>
    </submittedName>
</protein>
<name>A0A938B2L7_UNCTE</name>
<evidence type="ECO:0000313" key="2">
    <source>
        <dbReference type="Proteomes" id="UP000712673"/>
    </source>
</evidence>
<dbReference type="Gene3D" id="3.40.50.10540">
    <property type="entry name" value="Crotonobetainyl-coa:carnitine coa-transferase, domain 1"/>
    <property type="match status" value="1"/>
</dbReference>
<dbReference type="InterPro" id="IPR050509">
    <property type="entry name" value="CoA-transferase_III"/>
</dbReference>
<comment type="caution">
    <text evidence="1">The sequence shown here is derived from an EMBL/GenBank/DDBJ whole genome shotgun (WGS) entry which is preliminary data.</text>
</comment>
<sequence>MAGALTGTTVLELSRVSPGSLCTRLLADMGAEVLKIETPPALGPNAGSGVSARTARQAAFSSLNRNKRSLGVNLKTPQGQVILQQLAERADVLVEGFRPGVMQRLHADYATLSQRNPRLVYCSLSGFGQNGPYRAMPAHDLNYLALSGVLNLIGAADRPPAIPLNIIADYGGAALHGVAGILLALYARHRTGRGQHVDIAYLDATISLLAATPLMANAFAESRMPQRGHGPYTGFYAFYTTYETQDGRYLSVGCSEPWLWDNLCRALGRPDLTPFYRRAEHLTRAPTAEEAQVRTQLQALFRERTLQEWLTYLADKNVCIGPVNTAAEVFADPHVQHRQMLYEQSTPAGDTVRQAGIALKLSDTPGSVRHLGPSLGQHTDAVLTELGYSAADTQALRAQGIVG</sequence>
<gene>
    <name evidence="1" type="ORF">FJZ47_11205</name>
</gene>